<comment type="catalytic activity">
    <reaction evidence="8 9">
        <text>tRNA(Lys) + L-lysine + ATP = L-lysyl-tRNA(Lys) + AMP + diphosphate</text>
        <dbReference type="Rhea" id="RHEA:20792"/>
        <dbReference type="Rhea" id="RHEA-COMP:9696"/>
        <dbReference type="Rhea" id="RHEA-COMP:9697"/>
        <dbReference type="ChEBI" id="CHEBI:30616"/>
        <dbReference type="ChEBI" id="CHEBI:32551"/>
        <dbReference type="ChEBI" id="CHEBI:33019"/>
        <dbReference type="ChEBI" id="CHEBI:78442"/>
        <dbReference type="ChEBI" id="CHEBI:78529"/>
        <dbReference type="ChEBI" id="CHEBI:456215"/>
        <dbReference type="EC" id="6.1.1.6"/>
    </reaction>
</comment>
<dbReference type="CDD" id="cd04322">
    <property type="entry name" value="LysRS_N"/>
    <property type="match status" value="1"/>
</dbReference>
<dbReference type="PRINTS" id="PR00982">
    <property type="entry name" value="TRNASYNTHLYS"/>
</dbReference>
<feature type="binding site" evidence="9">
    <location>
        <position position="455"/>
    </location>
    <ligand>
        <name>Mg(2+)</name>
        <dbReference type="ChEBI" id="CHEBI:18420"/>
        <label>1</label>
    </ligand>
</feature>
<evidence type="ECO:0000256" key="2">
    <source>
        <dbReference type="ARBA" id="ARBA00022598"/>
    </source>
</evidence>
<keyword evidence="4 9" id="KW-0547">Nucleotide-binding</keyword>
<dbReference type="Proteomes" id="UP000584587">
    <property type="component" value="Unassembled WGS sequence"/>
</dbReference>
<dbReference type="InterPro" id="IPR004364">
    <property type="entry name" value="Aa-tRNA-synt_II"/>
</dbReference>
<feature type="domain" description="Aminoacyl-transfer RNA synthetases class-II family profile" evidence="10">
    <location>
        <begin position="193"/>
        <end position="540"/>
    </location>
</feature>
<dbReference type="InterPro" id="IPR006195">
    <property type="entry name" value="aa-tRNA-synth_II"/>
</dbReference>
<accession>A0A846U0N6</accession>
<dbReference type="RefSeq" id="WP_168105062.1">
    <property type="nucleotide sequence ID" value="NZ_CP051215.1"/>
</dbReference>
<evidence type="ECO:0000256" key="7">
    <source>
        <dbReference type="ARBA" id="ARBA00023146"/>
    </source>
</evidence>
<keyword evidence="2 9" id="KW-0436">Ligase</keyword>
<dbReference type="GO" id="GO:0004824">
    <property type="term" value="F:lysine-tRNA ligase activity"/>
    <property type="evidence" value="ECO:0007669"/>
    <property type="project" value="UniProtKB-UniRule"/>
</dbReference>
<dbReference type="GO" id="GO:0000049">
    <property type="term" value="F:tRNA binding"/>
    <property type="evidence" value="ECO:0007669"/>
    <property type="project" value="TreeGrafter"/>
</dbReference>
<dbReference type="InterPro" id="IPR012340">
    <property type="entry name" value="NA-bd_OB-fold"/>
</dbReference>
<keyword evidence="6 9" id="KW-0648">Protein biosynthesis</keyword>
<dbReference type="EC" id="6.1.1.6" evidence="9"/>
<evidence type="ECO:0000313" key="12">
    <source>
        <dbReference type="Proteomes" id="UP000584587"/>
    </source>
</evidence>
<dbReference type="PROSITE" id="PS50862">
    <property type="entry name" value="AA_TRNA_LIGASE_II"/>
    <property type="match status" value="1"/>
</dbReference>
<dbReference type="Pfam" id="PF00152">
    <property type="entry name" value="tRNA-synt_2"/>
    <property type="match status" value="1"/>
</dbReference>
<reference evidence="11 12" key="1">
    <citation type="submission" date="2020-04" db="EMBL/GenBank/DDBJ databases">
        <title>Complete genome sequence of Spiroplasma platyhelix ATCC 51748, an insect isolate.</title>
        <authorList>
            <person name="Green E.A."/>
            <person name="Klassen J.L."/>
        </authorList>
    </citation>
    <scope>NUCLEOTIDE SEQUENCE [LARGE SCALE GENOMIC DNA]</scope>
    <source>
        <strain evidence="11 12">PALS-1</strain>
    </source>
</reference>
<dbReference type="InterPro" id="IPR045864">
    <property type="entry name" value="aa-tRNA-synth_II/BPL/LPL"/>
</dbReference>
<dbReference type="InterPro" id="IPR018149">
    <property type="entry name" value="Lys-tRNA-synth_II_C"/>
</dbReference>
<organism evidence="11 12">
    <name type="scientific">Spiroplasma platyhelix PALS-1</name>
    <dbReference type="NCBI Taxonomy" id="1276218"/>
    <lineage>
        <taxon>Bacteria</taxon>
        <taxon>Bacillati</taxon>
        <taxon>Mycoplasmatota</taxon>
        <taxon>Mollicutes</taxon>
        <taxon>Entomoplasmatales</taxon>
        <taxon>Spiroplasmataceae</taxon>
        <taxon>Spiroplasma</taxon>
    </lineage>
</organism>
<dbReference type="InterPro" id="IPR004365">
    <property type="entry name" value="NA-bd_OB_tRNA"/>
</dbReference>
<dbReference type="PANTHER" id="PTHR42918:SF15">
    <property type="entry name" value="LYSINE--TRNA LIGASE, CHLOROPLASTIC_MITOCHONDRIAL"/>
    <property type="match status" value="1"/>
</dbReference>
<dbReference type="EMBL" id="JAAVVK010000002">
    <property type="protein sequence ID" value="NKE38584.1"/>
    <property type="molecule type" value="Genomic_DNA"/>
</dbReference>
<evidence type="ECO:0000256" key="9">
    <source>
        <dbReference type="HAMAP-Rule" id="MF_00252"/>
    </source>
</evidence>
<dbReference type="GO" id="GO:0000287">
    <property type="term" value="F:magnesium ion binding"/>
    <property type="evidence" value="ECO:0007669"/>
    <property type="project" value="UniProtKB-UniRule"/>
</dbReference>
<keyword evidence="3 9" id="KW-0479">Metal-binding</keyword>
<dbReference type="AlphaFoldDB" id="A0A846U0N6"/>
<name>A0A846U0N6_9MOLU</name>
<dbReference type="InterPro" id="IPR002313">
    <property type="entry name" value="Lys-tRNA-ligase_II"/>
</dbReference>
<comment type="similarity">
    <text evidence="9">Belongs to the class-II aminoacyl-tRNA synthetase family.</text>
</comment>
<feature type="binding site" evidence="9">
    <location>
        <position position="462"/>
    </location>
    <ligand>
        <name>Mg(2+)</name>
        <dbReference type="ChEBI" id="CHEBI:18420"/>
        <label>1</label>
    </ligand>
</feature>
<comment type="subunit">
    <text evidence="1 9">Homodimer.</text>
</comment>
<keyword evidence="9" id="KW-0460">Magnesium</keyword>
<evidence type="ECO:0000256" key="4">
    <source>
        <dbReference type="ARBA" id="ARBA00022741"/>
    </source>
</evidence>
<dbReference type="HAMAP" id="MF_00252">
    <property type="entry name" value="Lys_tRNA_synth_class2"/>
    <property type="match status" value="1"/>
</dbReference>
<comment type="caution">
    <text evidence="11">The sequence shown here is derived from an EMBL/GenBank/DDBJ whole genome shotgun (WGS) entry which is preliminary data.</text>
</comment>
<proteinExistence type="inferred from homology"/>
<evidence type="ECO:0000256" key="8">
    <source>
        <dbReference type="ARBA" id="ARBA00048573"/>
    </source>
</evidence>
<dbReference type="GO" id="GO:0006430">
    <property type="term" value="P:lysyl-tRNA aminoacylation"/>
    <property type="evidence" value="ECO:0007669"/>
    <property type="project" value="UniProtKB-UniRule"/>
</dbReference>
<evidence type="ECO:0000256" key="3">
    <source>
        <dbReference type="ARBA" id="ARBA00022723"/>
    </source>
</evidence>
<protein>
    <recommendedName>
        <fullName evidence="9">Lysine--tRNA ligase</fullName>
        <ecNumber evidence="9">6.1.1.6</ecNumber>
    </recommendedName>
    <alternativeName>
        <fullName evidence="9">Lysyl-tRNA synthetase</fullName>
        <shortName evidence="9">LysRS</shortName>
    </alternativeName>
</protein>
<dbReference type="CDD" id="cd00775">
    <property type="entry name" value="LysRS_core"/>
    <property type="match status" value="1"/>
</dbReference>
<dbReference type="SUPFAM" id="SSF50249">
    <property type="entry name" value="Nucleic acid-binding proteins"/>
    <property type="match status" value="1"/>
</dbReference>
<dbReference type="InterPro" id="IPR044136">
    <property type="entry name" value="Lys-tRNA-ligase_II_N"/>
</dbReference>
<comment type="cofactor">
    <cofactor evidence="9">
        <name>Mg(2+)</name>
        <dbReference type="ChEBI" id="CHEBI:18420"/>
    </cofactor>
    <text evidence="9">Binds 3 Mg(2+) ions per subunit.</text>
</comment>
<dbReference type="NCBIfam" id="NF001756">
    <property type="entry name" value="PRK00484.1"/>
    <property type="match status" value="1"/>
</dbReference>
<evidence type="ECO:0000256" key="1">
    <source>
        <dbReference type="ARBA" id="ARBA00011738"/>
    </source>
</evidence>
<dbReference type="GO" id="GO:0005829">
    <property type="term" value="C:cytosol"/>
    <property type="evidence" value="ECO:0007669"/>
    <property type="project" value="TreeGrafter"/>
</dbReference>
<comment type="subcellular location">
    <subcellularLocation>
        <location evidence="9">Cytoplasm</location>
    </subcellularLocation>
</comment>
<keyword evidence="5 9" id="KW-0067">ATP-binding</keyword>
<feature type="binding site" evidence="9">
    <location>
        <position position="462"/>
    </location>
    <ligand>
        <name>Mg(2+)</name>
        <dbReference type="ChEBI" id="CHEBI:18420"/>
        <label>2</label>
    </ligand>
</feature>
<dbReference type="Pfam" id="PF01336">
    <property type="entry name" value="tRNA_anti-codon"/>
    <property type="match status" value="1"/>
</dbReference>
<dbReference type="SUPFAM" id="SSF55681">
    <property type="entry name" value="Class II aaRS and biotin synthetases"/>
    <property type="match status" value="1"/>
</dbReference>
<evidence type="ECO:0000256" key="6">
    <source>
        <dbReference type="ARBA" id="ARBA00022917"/>
    </source>
</evidence>
<keyword evidence="7 9" id="KW-0030">Aminoacyl-tRNA synthetase</keyword>
<evidence type="ECO:0000313" key="11">
    <source>
        <dbReference type="EMBL" id="NKE38584.1"/>
    </source>
</evidence>
<dbReference type="PANTHER" id="PTHR42918">
    <property type="entry name" value="LYSYL-TRNA SYNTHETASE"/>
    <property type="match status" value="1"/>
</dbReference>
<evidence type="ECO:0000256" key="5">
    <source>
        <dbReference type="ARBA" id="ARBA00022840"/>
    </source>
</evidence>
<dbReference type="Gene3D" id="2.40.50.140">
    <property type="entry name" value="Nucleic acid-binding proteins"/>
    <property type="match status" value="1"/>
</dbReference>
<dbReference type="Gene3D" id="3.30.930.10">
    <property type="entry name" value="Bira Bifunctional Protein, Domain 2"/>
    <property type="match status" value="1"/>
</dbReference>
<sequence length="548" mass="63626">MENKNETLVNGRVLKEQEENRYQKLLELEKEHYDVYGRKWERNYNSSTLTKEFSEKIKEQLDELSDKAANDQIKIAGRLMTKRIMGKNSIFANLQDQYGRFQIYLNTSSLDSKEFNLFSEYGDIGDFFGVEGKIMRTKTGELTVKVAKVVMLAKAIKPLPDKWHGIKNIEDRYRHRYLDLVMNQEVKEIFIKRTKIINSLREFLNNQGYLEVETPILQDISGGAAAKPFITFHNALDSNFYLRIATELHLKRLIVGGFEGVYEIGRLFRNEGISPKHNPEFTTVEVYVAYQDMNFLFDLTENCLKYIINKVNNKLTLVEETVNEQGEVTKVELDFAKPWQKIKMLDAIKNVSDQKFSASFAKIYDLIQQYDRNPNQEEVAKQKAEVYQLAVNLAKEYKINVDKHHTGVGHIINLFFEHFVEETLIQPTFIYSYPVEISPLSKLSENSLNFTDRFELFINGKEYANAYSELNNPIQQYQRFEEQVNEKEKGNEEASSEMDLDYVEALEYGMPPTAGLGIGIDRLVMLVTGQHSIKDVLFFPQLKTKKTP</sequence>
<keyword evidence="12" id="KW-1185">Reference proteome</keyword>
<dbReference type="GO" id="GO:0005524">
    <property type="term" value="F:ATP binding"/>
    <property type="evidence" value="ECO:0007669"/>
    <property type="project" value="UniProtKB-UniRule"/>
</dbReference>
<gene>
    <name evidence="9" type="primary">lysS</name>
    <name evidence="11" type="ORF">HER12_02300</name>
</gene>
<evidence type="ECO:0000259" key="10">
    <source>
        <dbReference type="PROSITE" id="PS50862"/>
    </source>
</evidence>
<keyword evidence="9" id="KW-0963">Cytoplasm</keyword>